<organism evidence="6 7">
    <name type="scientific">Fistulina hepatica ATCC 64428</name>
    <dbReference type="NCBI Taxonomy" id="1128425"/>
    <lineage>
        <taxon>Eukaryota</taxon>
        <taxon>Fungi</taxon>
        <taxon>Dikarya</taxon>
        <taxon>Basidiomycota</taxon>
        <taxon>Agaricomycotina</taxon>
        <taxon>Agaricomycetes</taxon>
        <taxon>Agaricomycetidae</taxon>
        <taxon>Agaricales</taxon>
        <taxon>Fistulinaceae</taxon>
        <taxon>Fistulina</taxon>
    </lineage>
</organism>
<evidence type="ECO:0000256" key="4">
    <source>
        <dbReference type="PROSITE-ProRule" id="PRU00134"/>
    </source>
</evidence>
<accession>A0A0D7AMJ4</accession>
<evidence type="ECO:0000256" key="2">
    <source>
        <dbReference type="ARBA" id="ARBA00022771"/>
    </source>
</evidence>
<dbReference type="PROSITE" id="PS01360">
    <property type="entry name" value="ZF_MYND_1"/>
    <property type="match status" value="1"/>
</dbReference>
<evidence type="ECO:0000313" key="7">
    <source>
        <dbReference type="Proteomes" id="UP000054144"/>
    </source>
</evidence>
<dbReference type="InterPro" id="IPR002893">
    <property type="entry name" value="Znf_MYND"/>
</dbReference>
<keyword evidence="1" id="KW-0479">Metal-binding</keyword>
<evidence type="ECO:0000259" key="5">
    <source>
        <dbReference type="PROSITE" id="PS50865"/>
    </source>
</evidence>
<dbReference type="PROSITE" id="PS50865">
    <property type="entry name" value="ZF_MYND_2"/>
    <property type="match status" value="1"/>
</dbReference>
<dbReference type="SUPFAM" id="SSF144232">
    <property type="entry name" value="HIT/MYND zinc finger-like"/>
    <property type="match status" value="1"/>
</dbReference>
<dbReference type="OrthoDB" id="437457at2759"/>
<evidence type="ECO:0000313" key="6">
    <source>
        <dbReference type="EMBL" id="KIY52969.1"/>
    </source>
</evidence>
<dbReference type="Proteomes" id="UP000054144">
    <property type="component" value="Unassembled WGS sequence"/>
</dbReference>
<feature type="domain" description="MYND-type" evidence="5">
    <location>
        <begin position="16"/>
        <end position="52"/>
    </location>
</feature>
<protein>
    <recommendedName>
        <fullName evidence="5">MYND-type domain-containing protein</fullName>
    </recommendedName>
</protein>
<keyword evidence="7" id="KW-1185">Reference proteome</keyword>
<dbReference type="GO" id="GO:0008270">
    <property type="term" value="F:zinc ion binding"/>
    <property type="evidence" value="ECO:0007669"/>
    <property type="project" value="UniProtKB-KW"/>
</dbReference>
<dbReference type="Pfam" id="PF01753">
    <property type="entry name" value="zf-MYND"/>
    <property type="match status" value="1"/>
</dbReference>
<evidence type="ECO:0000256" key="1">
    <source>
        <dbReference type="ARBA" id="ARBA00022723"/>
    </source>
</evidence>
<dbReference type="Gene3D" id="6.10.140.2220">
    <property type="match status" value="1"/>
</dbReference>
<proteinExistence type="predicted"/>
<reference evidence="6 7" key="1">
    <citation type="journal article" date="2015" name="Fungal Genet. Biol.">
        <title>Evolution of novel wood decay mechanisms in Agaricales revealed by the genome sequences of Fistulina hepatica and Cylindrobasidium torrendii.</title>
        <authorList>
            <person name="Floudas D."/>
            <person name="Held B.W."/>
            <person name="Riley R."/>
            <person name="Nagy L.G."/>
            <person name="Koehler G."/>
            <person name="Ransdell A.S."/>
            <person name="Younus H."/>
            <person name="Chow J."/>
            <person name="Chiniquy J."/>
            <person name="Lipzen A."/>
            <person name="Tritt A."/>
            <person name="Sun H."/>
            <person name="Haridas S."/>
            <person name="LaButti K."/>
            <person name="Ohm R.A."/>
            <person name="Kues U."/>
            <person name="Blanchette R.A."/>
            <person name="Grigoriev I.V."/>
            <person name="Minto R.E."/>
            <person name="Hibbett D.S."/>
        </authorList>
    </citation>
    <scope>NUCLEOTIDE SEQUENCE [LARGE SCALE GENOMIC DNA]</scope>
    <source>
        <strain evidence="6 7">ATCC 64428</strain>
    </source>
</reference>
<dbReference type="EMBL" id="KN881629">
    <property type="protein sequence ID" value="KIY52969.1"/>
    <property type="molecule type" value="Genomic_DNA"/>
</dbReference>
<sequence length="211" mass="23229">MQHRSPNLQVVNPRPCAVCGLPTSLWCSRCRNAYYCSNEHLQSDWPTHRKVCQEVDQAATSTDARMVAPSTSSASTLQINALLFAPEEDRPRLVSVAFTPGFQRSKNGDLTGPVPVINPWFPRDTPQSIVLTKGVSGDTLRYPLELWFLPTALRDKKPTNRAVAHITAGAAAKPWYGSVLVLKFNGTRRSAYADAGPNDIPALSAYFLAYK</sequence>
<name>A0A0D7AMJ4_9AGAR</name>
<gene>
    <name evidence="6" type="ORF">FISHEDRAFT_34435</name>
</gene>
<keyword evidence="3" id="KW-0862">Zinc</keyword>
<dbReference type="AlphaFoldDB" id="A0A0D7AMJ4"/>
<evidence type="ECO:0000256" key="3">
    <source>
        <dbReference type="ARBA" id="ARBA00022833"/>
    </source>
</evidence>
<keyword evidence="2 4" id="KW-0863">Zinc-finger</keyword>